<dbReference type="Proteomes" id="UP000016932">
    <property type="component" value="Unassembled WGS sequence"/>
</dbReference>
<dbReference type="InterPro" id="IPR000626">
    <property type="entry name" value="Ubiquitin-like_dom"/>
</dbReference>
<evidence type="ECO:0000259" key="1">
    <source>
        <dbReference type="PROSITE" id="PS50053"/>
    </source>
</evidence>
<dbReference type="EMBL" id="KB446561">
    <property type="protein sequence ID" value="EME79982.1"/>
    <property type="molecule type" value="Genomic_DNA"/>
</dbReference>
<dbReference type="RefSeq" id="XP_007928746.1">
    <property type="nucleotide sequence ID" value="XM_007930555.1"/>
</dbReference>
<proteinExistence type="predicted"/>
<dbReference type="Pfam" id="PF00240">
    <property type="entry name" value="ubiquitin"/>
    <property type="match status" value="1"/>
</dbReference>
<dbReference type="OrthoDB" id="428577at2759"/>
<dbReference type="HOGENOM" id="CLU_010412_6_6_1"/>
<keyword evidence="3" id="KW-1185">Reference proteome</keyword>
<dbReference type="CDD" id="cd17039">
    <property type="entry name" value="Ubl_ubiquitin_like"/>
    <property type="match status" value="1"/>
</dbReference>
<dbReference type="KEGG" id="pfj:MYCFIDRAFT_18535"/>
<dbReference type="InterPro" id="IPR029071">
    <property type="entry name" value="Ubiquitin-like_domsf"/>
</dbReference>
<reference evidence="2 3" key="1">
    <citation type="journal article" date="2012" name="PLoS Pathog.">
        <title>Diverse lifestyles and strategies of plant pathogenesis encoded in the genomes of eighteen Dothideomycetes fungi.</title>
        <authorList>
            <person name="Ohm R.A."/>
            <person name="Feau N."/>
            <person name="Henrissat B."/>
            <person name="Schoch C.L."/>
            <person name="Horwitz B.A."/>
            <person name="Barry K.W."/>
            <person name="Condon B.J."/>
            <person name="Copeland A.C."/>
            <person name="Dhillon B."/>
            <person name="Glaser F."/>
            <person name="Hesse C.N."/>
            <person name="Kosti I."/>
            <person name="LaButti K."/>
            <person name="Lindquist E.A."/>
            <person name="Lucas S."/>
            <person name="Salamov A.A."/>
            <person name="Bradshaw R.E."/>
            <person name="Ciuffetti L."/>
            <person name="Hamelin R.C."/>
            <person name="Kema G.H.J."/>
            <person name="Lawrence C."/>
            <person name="Scott J.A."/>
            <person name="Spatafora J.W."/>
            <person name="Turgeon B.G."/>
            <person name="de Wit P.J.G.M."/>
            <person name="Zhong S."/>
            <person name="Goodwin S.B."/>
            <person name="Grigoriev I.V."/>
        </authorList>
    </citation>
    <scope>NUCLEOTIDE SEQUENCE [LARGE SCALE GENOMIC DNA]</scope>
    <source>
        <strain evidence="2 3">CIRAD86</strain>
    </source>
</reference>
<feature type="non-terminal residue" evidence="2">
    <location>
        <position position="1"/>
    </location>
</feature>
<dbReference type="GeneID" id="19334785"/>
<accession>M3ARB7</accession>
<dbReference type="VEuPathDB" id="FungiDB:MYCFIDRAFT_18535"/>
<dbReference type="Gene3D" id="3.10.20.90">
    <property type="entry name" value="Phosphatidylinositol 3-kinase Catalytic Subunit, Chain A, domain 1"/>
    <property type="match status" value="1"/>
</dbReference>
<feature type="non-terminal residue" evidence="2">
    <location>
        <position position="54"/>
    </location>
</feature>
<feature type="domain" description="Ubiquitin-like" evidence="1">
    <location>
        <begin position="7"/>
        <end position="54"/>
    </location>
</feature>
<evidence type="ECO:0000313" key="3">
    <source>
        <dbReference type="Proteomes" id="UP000016932"/>
    </source>
</evidence>
<name>M3ARB7_PSEFD</name>
<dbReference type="PROSITE" id="PS50053">
    <property type="entry name" value="UBIQUITIN_2"/>
    <property type="match status" value="1"/>
</dbReference>
<gene>
    <name evidence="2" type="ORF">MYCFIDRAFT_18535</name>
</gene>
<dbReference type="PRINTS" id="PR00348">
    <property type="entry name" value="UBIQUITIN"/>
</dbReference>
<protein>
    <recommendedName>
        <fullName evidence="1">Ubiquitin-like domain-containing protein</fullName>
    </recommendedName>
</protein>
<dbReference type="InterPro" id="IPR019956">
    <property type="entry name" value="Ubiquitin_dom"/>
</dbReference>
<evidence type="ECO:0000313" key="2">
    <source>
        <dbReference type="EMBL" id="EME79982.1"/>
    </source>
</evidence>
<sequence length="54" mass="6165">IKSKNGFTIFIQNPDGKVLTLEVQSSTTVDRVAEMIEEKDGIPQDEQTLLFRRK</sequence>
<organism evidence="2 3">
    <name type="scientific">Pseudocercospora fijiensis (strain CIRAD86)</name>
    <name type="common">Black leaf streak disease fungus</name>
    <name type="synonym">Mycosphaerella fijiensis</name>
    <dbReference type="NCBI Taxonomy" id="383855"/>
    <lineage>
        <taxon>Eukaryota</taxon>
        <taxon>Fungi</taxon>
        <taxon>Dikarya</taxon>
        <taxon>Ascomycota</taxon>
        <taxon>Pezizomycotina</taxon>
        <taxon>Dothideomycetes</taxon>
        <taxon>Dothideomycetidae</taxon>
        <taxon>Mycosphaerellales</taxon>
        <taxon>Mycosphaerellaceae</taxon>
        <taxon>Pseudocercospora</taxon>
    </lineage>
</organism>
<dbReference type="SUPFAM" id="SSF54236">
    <property type="entry name" value="Ubiquitin-like"/>
    <property type="match status" value="1"/>
</dbReference>
<dbReference type="AlphaFoldDB" id="M3ARB7"/>